<reference evidence="5 6" key="1">
    <citation type="submission" date="2018-09" db="EMBL/GenBank/DDBJ databases">
        <title>YIM 75000 draft genome.</title>
        <authorList>
            <person name="Tang S."/>
            <person name="Feng Y."/>
        </authorList>
    </citation>
    <scope>NUCLEOTIDE SEQUENCE [LARGE SCALE GENOMIC DNA]</scope>
    <source>
        <strain evidence="5 6">YIM 75000</strain>
    </source>
</reference>
<dbReference type="CDD" id="cd02440">
    <property type="entry name" value="AdoMet_MTases"/>
    <property type="match status" value="1"/>
</dbReference>
<dbReference type="Gene3D" id="3.40.50.150">
    <property type="entry name" value="Vaccinia Virus protein VP39"/>
    <property type="match status" value="1"/>
</dbReference>
<dbReference type="OrthoDB" id="7062303at2"/>
<dbReference type="GO" id="GO:0008168">
    <property type="term" value="F:methyltransferase activity"/>
    <property type="evidence" value="ECO:0007669"/>
    <property type="project" value="UniProtKB-KW"/>
</dbReference>
<dbReference type="Pfam" id="PF13649">
    <property type="entry name" value="Methyltransf_25"/>
    <property type="match status" value="1"/>
</dbReference>
<evidence type="ECO:0000256" key="3">
    <source>
        <dbReference type="ARBA" id="ARBA00022691"/>
    </source>
</evidence>
<evidence type="ECO:0000256" key="2">
    <source>
        <dbReference type="ARBA" id="ARBA00022679"/>
    </source>
</evidence>
<evidence type="ECO:0000313" key="5">
    <source>
        <dbReference type="EMBL" id="RJK98004.1"/>
    </source>
</evidence>
<keyword evidence="1 5" id="KW-0489">Methyltransferase</keyword>
<dbReference type="InterPro" id="IPR029063">
    <property type="entry name" value="SAM-dependent_MTases_sf"/>
</dbReference>
<dbReference type="GO" id="GO:0032259">
    <property type="term" value="P:methylation"/>
    <property type="evidence" value="ECO:0007669"/>
    <property type="project" value="UniProtKB-KW"/>
</dbReference>
<feature type="domain" description="Methyltransferase" evidence="4">
    <location>
        <begin position="52"/>
        <end position="143"/>
    </location>
</feature>
<protein>
    <submittedName>
        <fullName evidence="5">Class I SAM-dependent methyltransferase</fullName>
    </submittedName>
</protein>
<keyword evidence="3" id="KW-0949">S-adenosyl-L-methionine</keyword>
<keyword evidence="2 5" id="KW-0808">Transferase</keyword>
<keyword evidence="6" id="KW-1185">Reference proteome</keyword>
<dbReference type="Proteomes" id="UP000265614">
    <property type="component" value="Unassembled WGS sequence"/>
</dbReference>
<dbReference type="SUPFAM" id="SSF53335">
    <property type="entry name" value="S-adenosyl-L-methionine-dependent methyltransferases"/>
    <property type="match status" value="1"/>
</dbReference>
<sequence length="203" mass="21577">MPDTPQNRWIAETGGTRGPDYAQRFRELAAAGEDVHGEAALVDALVAPRSRVLDAGCGTGRVGIELARRGHEVTGVDLDASMLAEARADAPDLAWVEADLAALELPGPPYDAVVLAGNVVVYLTPATERQVVRRLAAHLRPGGLLVAGFRVEHEPGVATPADYDAACAAAGLEDLHRWASWDRAPWDGGGYVVRVHRLPDPRA</sequence>
<accession>A0A3A3Z3L0</accession>
<evidence type="ECO:0000313" key="6">
    <source>
        <dbReference type="Proteomes" id="UP000265614"/>
    </source>
</evidence>
<dbReference type="EMBL" id="QZEZ01000001">
    <property type="protein sequence ID" value="RJK98004.1"/>
    <property type="molecule type" value="Genomic_DNA"/>
</dbReference>
<dbReference type="InterPro" id="IPR041698">
    <property type="entry name" value="Methyltransf_25"/>
</dbReference>
<name>A0A3A3Z3L0_9ACTN</name>
<evidence type="ECO:0000256" key="1">
    <source>
        <dbReference type="ARBA" id="ARBA00022603"/>
    </source>
</evidence>
<dbReference type="RefSeq" id="WP_119948931.1">
    <property type="nucleotide sequence ID" value="NZ_QZEZ01000001.1"/>
</dbReference>
<dbReference type="PANTHER" id="PTHR43464:SF19">
    <property type="entry name" value="UBIQUINONE BIOSYNTHESIS O-METHYLTRANSFERASE, MITOCHONDRIAL"/>
    <property type="match status" value="1"/>
</dbReference>
<comment type="caution">
    <text evidence="5">The sequence shown here is derived from an EMBL/GenBank/DDBJ whole genome shotgun (WGS) entry which is preliminary data.</text>
</comment>
<organism evidence="5 6">
    <name type="scientific">Vallicoccus soli</name>
    <dbReference type="NCBI Taxonomy" id="2339232"/>
    <lineage>
        <taxon>Bacteria</taxon>
        <taxon>Bacillati</taxon>
        <taxon>Actinomycetota</taxon>
        <taxon>Actinomycetes</taxon>
        <taxon>Motilibacterales</taxon>
        <taxon>Vallicoccaceae</taxon>
        <taxon>Vallicoccus</taxon>
    </lineage>
</organism>
<dbReference type="AlphaFoldDB" id="A0A3A3Z3L0"/>
<dbReference type="PANTHER" id="PTHR43464">
    <property type="entry name" value="METHYLTRANSFERASE"/>
    <property type="match status" value="1"/>
</dbReference>
<proteinExistence type="predicted"/>
<evidence type="ECO:0000259" key="4">
    <source>
        <dbReference type="Pfam" id="PF13649"/>
    </source>
</evidence>
<gene>
    <name evidence="5" type="ORF">D5H78_03340</name>
</gene>